<dbReference type="RefSeq" id="WP_372586258.1">
    <property type="nucleotide sequence ID" value="NZ_CALYLA010000026.1"/>
</dbReference>
<protein>
    <submittedName>
        <fullName evidence="1">Uncharacterized protein</fullName>
    </submittedName>
</protein>
<sequence>MELGRIIVQAYNKFGTVGFAELRIYQAGKKYYNRSIEPDTSITAKDCGAYYSEKLNRWTNGFGCYYYIDGKRKSQVQEFNAYSAYYDFSKFNNDTVIHYDVLAGENYRSEPLDKEPQ</sequence>
<keyword evidence="2" id="KW-1185">Reference proteome</keyword>
<proteinExistence type="predicted"/>
<comment type="caution">
    <text evidence="1">The sequence shown here is derived from an EMBL/GenBank/DDBJ whole genome shotgun (WGS) entry which is preliminary data.</text>
</comment>
<organism evidence="1 2">
    <name type="scientific">Vibrio aestuarianus</name>
    <dbReference type="NCBI Taxonomy" id="28171"/>
    <lineage>
        <taxon>Bacteria</taxon>
        <taxon>Pseudomonadati</taxon>
        <taxon>Pseudomonadota</taxon>
        <taxon>Gammaproteobacteria</taxon>
        <taxon>Vibrionales</taxon>
        <taxon>Vibrionaceae</taxon>
        <taxon>Vibrio</taxon>
    </lineage>
</organism>
<gene>
    <name evidence="1" type="ORF">VAE063_1010210</name>
</gene>
<dbReference type="EMBL" id="CALYLK010000002">
    <property type="protein sequence ID" value="CAH8197937.1"/>
    <property type="molecule type" value="Genomic_DNA"/>
</dbReference>
<accession>A0ABN8TKE5</accession>
<dbReference type="Proteomes" id="UP001152658">
    <property type="component" value="Unassembled WGS sequence"/>
</dbReference>
<name>A0ABN8TKE5_9VIBR</name>
<evidence type="ECO:0000313" key="2">
    <source>
        <dbReference type="Proteomes" id="UP001152658"/>
    </source>
</evidence>
<reference evidence="1" key="1">
    <citation type="submission" date="2022-06" db="EMBL/GenBank/DDBJ databases">
        <authorList>
            <person name="Goudenege D."/>
            <person name="Le Roux F."/>
        </authorList>
    </citation>
    <scope>NUCLEOTIDE SEQUENCE</scope>
    <source>
        <strain evidence="1">12-063</strain>
    </source>
</reference>
<evidence type="ECO:0000313" key="1">
    <source>
        <dbReference type="EMBL" id="CAH8197937.1"/>
    </source>
</evidence>